<evidence type="ECO:0000313" key="3">
    <source>
        <dbReference type="Proteomes" id="UP000499080"/>
    </source>
</evidence>
<evidence type="ECO:0000313" key="2">
    <source>
        <dbReference type="EMBL" id="GBM33676.1"/>
    </source>
</evidence>
<evidence type="ECO:0000256" key="1">
    <source>
        <dbReference type="SAM" id="MobiDB-lite"/>
    </source>
</evidence>
<dbReference type="AlphaFoldDB" id="A0A4Y2F066"/>
<dbReference type="Proteomes" id="UP000499080">
    <property type="component" value="Unassembled WGS sequence"/>
</dbReference>
<name>A0A4Y2F066_ARAVE</name>
<keyword evidence="3" id="KW-1185">Reference proteome</keyword>
<proteinExistence type="predicted"/>
<organism evidence="2 3">
    <name type="scientific">Araneus ventricosus</name>
    <name type="common">Orbweaver spider</name>
    <name type="synonym">Epeira ventricosa</name>
    <dbReference type="NCBI Taxonomy" id="182803"/>
    <lineage>
        <taxon>Eukaryota</taxon>
        <taxon>Metazoa</taxon>
        <taxon>Ecdysozoa</taxon>
        <taxon>Arthropoda</taxon>
        <taxon>Chelicerata</taxon>
        <taxon>Arachnida</taxon>
        <taxon>Araneae</taxon>
        <taxon>Araneomorphae</taxon>
        <taxon>Entelegynae</taxon>
        <taxon>Araneoidea</taxon>
        <taxon>Araneidae</taxon>
        <taxon>Araneus</taxon>
    </lineage>
</organism>
<comment type="caution">
    <text evidence="2">The sequence shown here is derived from an EMBL/GenBank/DDBJ whole genome shotgun (WGS) entry which is preliminary data.</text>
</comment>
<reference evidence="2 3" key="1">
    <citation type="journal article" date="2019" name="Sci. Rep.">
        <title>Orb-weaving spider Araneus ventricosus genome elucidates the spidroin gene catalogue.</title>
        <authorList>
            <person name="Kono N."/>
            <person name="Nakamura H."/>
            <person name="Ohtoshi R."/>
            <person name="Moran D.A.P."/>
            <person name="Shinohara A."/>
            <person name="Yoshida Y."/>
            <person name="Fujiwara M."/>
            <person name="Mori M."/>
            <person name="Tomita M."/>
            <person name="Arakawa K."/>
        </authorList>
    </citation>
    <scope>NUCLEOTIDE SEQUENCE [LARGE SCALE GENOMIC DNA]</scope>
</reference>
<dbReference type="OrthoDB" id="6431605at2759"/>
<protein>
    <submittedName>
        <fullName evidence="2">Uncharacterized protein</fullName>
    </submittedName>
</protein>
<gene>
    <name evidence="2" type="ORF">AVEN_203710_1</name>
</gene>
<dbReference type="EMBL" id="BGPR01000738">
    <property type="protein sequence ID" value="GBM33676.1"/>
    <property type="molecule type" value="Genomic_DNA"/>
</dbReference>
<feature type="region of interest" description="Disordered" evidence="1">
    <location>
        <begin position="231"/>
        <end position="254"/>
    </location>
</feature>
<sequence>MEDVYQTYGAKLYKLSESVSKHTISEQLFWEVDQYLFRNGVTLAKVGILLSFAKHVIDRNPEKKEFVYGQRGYARRYESQTIISLDSEISTLDAASPAAKPFEIPIELLQETEVEKVETHPSLISGTNTIAKYVAYAIPKTRKKYILPILEKLRDVNYTFNEMNELQKDGKTEYRSNGIVLFSYLMRNERDNRNPPRSFHTFLEGILDANIPIEWIGNKNVKEMILLSQADPKRKDQSSPNPLNESKPKKLSITERLHALSQAKSEKKDYKENIFRSREFICHSTMDNF</sequence>
<accession>A0A4Y2F066</accession>